<sequence length="330" mass="36410">MRDGGLLGWCTEALVKLDDTAPGVLARVLTAAPARRQAIFAALASREENVGVYDAGDDLLPMSFAEVIRHGRPGDILRRAFREVPEGLSGVLAQIGERPLPRPRDYIALRDLLADEDTRAADALRGSGRITCRKLDVLNALDHRWRHANTLERIDSGGEALMFNQAIGFIQSLNSKATDEVVAGAIAAMRPTSTLARLLDRFLQRADQLPPHPIASGDNELRPLLSMRDVLDAGRRYRNCLRHRLADAAVGRMALAEYRGKCLVEFRPLTTGAGWLLRDVHIERNRPVPLSLFADVEAKCDEIGIPRINEAGGGDGRSSYRHFTKELEWG</sequence>
<comment type="caution">
    <text evidence="1">The sequence shown here is derived from an EMBL/GenBank/DDBJ whole genome shotgun (WGS) entry which is preliminary data.</text>
</comment>
<organism evidence="1 2">
    <name type="scientific">Brevundimonas nasdae</name>
    <dbReference type="NCBI Taxonomy" id="172043"/>
    <lineage>
        <taxon>Bacteria</taxon>
        <taxon>Pseudomonadati</taxon>
        <taxon>Pseudomonadota</taxon>
        <taxon>Alphaproteobacteria</taxon>
        <taxon>Caulobacterales</taxon>
        <taxon>Caulobacteraceae</taxon>
        <taxon>Brevundimonas</taxon>
    </lineage>
</organism>
<proteinExistence type="predicted"/>
<reference evidence="1 2" key="1">
    <citation type="submission" date="2014-12" db="EMBL/GenBank/DDBJ databases">
        <title>Genome sequencing of Brevundimonas nasdae TPW30.</title>
        <authorList>
            <person name="Tan P.W."/>
            <person name="Chan K.-G."/>
        </authorList>
    </citation>
    <scope>NUCLEOTIDE SEQUENCE [LARGE SCALE GENOMIC DNA]</scope>
    <source>
        <strain evidence="1 2">TPW30</strain>
    </source>
</reference>
<accession>A0A0B4CCB6</accession>
<dbReference type="Proteomes" id="UP000031166">
    <property type="component" value="Unassembled WGS sequence"/>
</dbReference>
<dbReference type="RefSeq" id="WP_039248597.1">
    <property type="nucleotide sequence ID" value="NZ_JWSY01000049.1"/>
</dbReference>
<gene>
    <name evidence="1" type="ORF">RM53_16050</name>
</gene>
<protein>
    <submittedName>
        <fullName evidence="1">Uncharacterized protein</fullName>
    </submittedName>
</protein>
<evidence type="ECO:0000313" key="2">
    <source>
        <dbReference type="Proteomes" id="UP000031166"/>
    </source>
</evidence>
<evidence type="ECO:0000313" key="1">
    <source>
        <dbReference type="EMBL" id="KIC54097.1"/>
    </source>
</evidence>
<name>A0A0B4CCB6_9CAUL</name>
<dbReference type="EMBL" id="JWSY01000049">
    <property type="protein sequence ID" value="KIC54097.1"/>
    <property type="molecule type" value="Genomic_DNA"/>
</dbReference>
<dbReference type="AlphaFoldDB" id="A0A0B4CCB6"/>